<name>A0A9C7BRA9_9VIRU</name>
<reference evidence="2" key="1">
    <citation type="submission" date="2022-10" db="EMBL/GenBank/DDBJ databases">
        <title>Genome sequences of endogenous nimaviruses in decapod crustaceans.</title>
        <authorList>
            <person name="Kawato S."/>
            <person name="Nozaki R."/>
            <person name="Kondo H."/>
            <person name="Hirono I."/>
        </authorList>
    </citation>
    <scope>NUCLEOTIDE SEQUENCE</scope>
    <source>
        <strain evidence="2">Fukuoka2019</strain>
    </source>
</reference>
<protein>
    <submittedName>
        <fullName evidence="2">Wsv161-like protein</fullName>
    </submittedName>
</protein>
<dbReference type="EMBL" id="LC738881">
    <property type="protein sequence ID" value="BDT63132.1"/>
    <property type="molecule type" value="Genomic_DNA"/>
</dbReference>
<feature type="compositionally biased region" description="Basic and acidic residues" evidence="1">
    <location>
        <begin position="76"/>
        <end position="88"/>
    </location>
</feature>
<organism evidence="2">
    <name type="scientific">Sicyonia whispovirus</name>
    <dbReference type="NCBI Taxonomy" id="2984283"/>
    <lineage>
        <taxon>Viruses</taxon>
        <taxon>Viruses incertae sedis</taxon>
        <taxon>Naldaviricetes</taxon>
        <taxon>Nimaviridae</taxon>
        <taxon>Whispovirus</taxon>
    </lineage>
</organism>
<feature type="compositionally biased region" description="Basic and acidic residues" evidence="1">
    <location>
        <begin position="103"/>
        <end position="114"/>
    </location>
</feature>
<accession>A0A9C7BRA9</accession>
<sequence>MVSKRPPKVIKRMLNNMKFKKEHAKNARRLSGMGYAAAAARAPASSQSRLRRNEKKRKGEENGPRPDGIIENLTADDDHFDYKGKEGEDPAPDSASVSVPKPGADHAPDPDHPAEVPPSKVAAIKRAIAGNLGTKKTRRVTRGRIKSEDVFWADSLVDGDTPCASFSEYCSSEDLWREKMAEHRMRGAIADLDKSRRVRQLPLASSLVMPSIRGRGSTRPPKGLAVGTPLYINAGATIARVCLSQPYWALISRNDSRSGAAEWERASRRLLASLARSDVADSNLVLGEAARAMVNASLKERACFEILADECCRLFSTEVLQNKIFDRAFQTVASENTDARVRSMTVAGYFRALNEKVWRRLAETIDMLVSGGAVGGGRQTAASRLEACADSVVARAKSRPVDAVIKKAVERARSAYGLSVGAFIPKDKQKQTQQQQLYPAALYTPTALPLPLPPGVPNPHNTHFFAYPQAPYYYPPNVGTGLGYGYNYGYGNPLCPEFDYRTNLGSNCQPGSQLATMRVAEQDYAEEPAATEGARARSEEDACSPLPAQHSMAEGDNDVGTAAVTAKAPLLDDIRPAETADYASLAATPRITAPAAEPEEGRALNLRAELAKLGEEDLYSASLLEQLTGPNPYYETVWSVDGDELSGVSDFADRDDLETVDVFP</sequence>
<proteinExistence type="predicted"/>
<feature type="region of interest" description="Disordered" evidence="1">
    <location>
        <begin position="20"/>
        <end position="117"/>
    </location>
</feature>
<evidence type="ECO:0000313" key="2">
    <source>
        <dbReference type="EMBL" id="BDT63132.1"/>
    </source>
</evidence>
<evidence type="ECO:0000256" key="1">
    <source>
        <dbReference type="SAM" id="MobiDB-lite"/>
    </source>
</evidence>
<feature type="compositionally biased region" description="Low complexity" evidence="1">
    <location>
        <begin position="36"/>
        <end position="48"/>
    </location>
</feature>